<reference evidence="1 2" key="1">
    <citation type="submission" date="2019-02" db="EMBL/GenBank/DDBJ databases">
        <title>Deep-cultivation of Planctomycetes and their phenomic and genomic characterization uncovers novel biology.</title>
        <authorList>
            <person name="Wiegand S."/>
            <person name="Jogler M."/>
            <person name="Boedeker C."/>
            <person name="Pinto D."/>
            <person name="Vollmers J."/>
            <person name="Rivas-Marin E."/>
            <person name="Kohn T."/>
            <person name="Peeters S.H."/>
            <person name="Heuer A."/>
            <person name="Rast P."/>
            <person name="Oberbeckmann S."/>
            <person name="Bunk B."/>
            <person name="Jeske O."/>
            <person name="Meyerdierks A."/>
            <person name="Storesund J.E."/>
            <person name="Kallscheuer N."/>
            <person name="Luecker S."/>
            <person name="Lage O.M."/>
            <person name="Pohl T."/>
            <person name="Merkel B.J."/>
            <person name="Hornburger P."/>
            <person name="Mueller R.-W."/>
            <person name="Bruemmer F."/>
            <person name="Labrenz M."/>
            <person name="Spormann A.M."/>
            <person name="Op den Camp H."/>
            <person name="Overmann J."/>
            <person name="Amann R."/>
            <person name="Jetten M.S.M."/>
            <person name="Mascher T."/>
            <person name="Medema M.H."/>
            <person name="Devos D.P."/>
            <person name="Kaster A.-K."/>
            <person name="Ovreas L."/>
            <person name="Rohde M."/>
            <person name="Galperin M.Y."/>
            <person name="Jogler C."/>
        </authorList>
    </citation>
    <scope>NUCLEOTIDE SEQUENCE [LARGE SCALE GENOMIC DNA]</scope>
    <source>
        <strain evidence="1 2">I41</strain>
    </source>
</reference>
<dbReference type="Pfam" id="PF07394">
    <property type="entry name" value="DUF1501"/>
    <property type="match status" value="1"/>
</dbReference>
<organism evidence="1 2">
    <name type="scientific">Lacipirellula limnantheis</name>
    <dbReference type="NCBI Taxonomy" id="2528024"/>
    <lineage>
        <taxon>Bacteria</taxon>
        <taxon>Pseudomonadati</taxon>
        <taxon>Planctomycetota</taxon>
        <taxon>Planctomycetia</taxon>
        <taxon>Pirellulales</taxon>
        <taxon>Lacipirellulaceae</taxon>
        <taxon>Lacipirellula</taxon>
    </lineage>
</organism>
<gene>
    <name evidence="1" type="ORF">I41_48200</name>
</gene>
<keyword evidence="2" id="KW-1185">Reference proteome</keyword>
<accession>A0A517U4R0</accession>
<dbReference type="PANTHER" id="PTHR43737">
    <property type="entry name" value="BLL7424 PROTEIN"/>
    <property type="match status" value="1"/>
</dbReference>
<dbReference type="PROSITE" id="PS51318">
    <property type="entry name" value="TAT"/>
    <property type="match status" value="1"/>
</dbReference>
<dbReference type="OrthoDB" id="127333at2"/>
<dbReference type="RefSeq" id="WP_145435333.1">
    <property type="nucleotide sequence ID" value="NZ_CP036339.1"/>
</dbReference>
<dbReference type="SUPFAM" id="SSF53649">
    <property type="entry name" value="Alkaline phosphatase-like"/>
    <property type="match status" value="1"/>
</dbReference>
<dbReference type="Proteomes" id="UP000317909">
    <property type="component" value="Chromosome"/>
</dbReference>
<sequence length="458" mass="49768">MITLLSSVARRRRFCDGVSRRDFLTIGGSMAGGLTLASLLRAEALQGQRASHKALINVFLPGGPPHQDLWDLKPDAPAEVRGEFKPISTNVAGIQICELLPKMAAMMDKLAIIRSIVDARGPHYAEQCFSPRVDPNAPTLGAWISRLEGPASPDVPPNLSLCYRTSHAPWGDSGGGGFLGAPHAPYGLVTKYDPGFKAETTAGLAPDPGQLVMRDVTIDRLRSRLDLLTALETKQAAVAASPLRQERDQFVQQAWNILASPKLVEALDFTREDPKVIERYGAGNPGFKDDSAPRVTENFLVARRLVEAGARVVSLNFSRWDWHNDNFKQGREEFPMLDNAVTALVQDLHDRGLDKDVTVIVWGEFGRTPTINNVAGRDHWPRVNAALLAGGGMRTGQVIGATDKHAGEVVDRPVTFGDVHATLLHNLGIDPHLAIPDAQGRLQRPVSPESHPLAELIA</sequence>
<dbReference type="Gene3D" id="3.40.720.10">
    <property type="entry name" value="Alkaline Phosphatase, subunit A"/>
    <property type="match status" value="1"/>
</dbReference>
<evidence type="ECO:0008006" key="3">
    <source>
        <dbReference type="Google" id="ProtNLM"/>
    </source>
</evidence>
<dbReference type="AlphaFoldDB" id="A0A517U4R0"/>
<evidence type="ECO:0000313" key="1">
    <source>
        <dbReference type="EMBL" id="QDT75608.1"/>
    </source>
</evidence>
<dbReference type="EMBL" id="CP036339">
    <property type="protein sequence ID" value="QDT75608.1"/>
    <property type="molecule type" value="Genomic_DNA"/>
</dbReference>
<dbReference type="InterPro" id="IPR010869">
    <property type="entry name" value="DUF1501"/>
</dbReference>
<dbReference type="InterPro" id="IPR017850">
    <property type="entry name" value="Alkaline_phosphatase_core_sf"/>
</dbReference>
<proteinExistence type="predicted"/>
<dbReference type="PANTHER" id="PTHR43737:SF1">
    <property type="entry name" value="DUF1501 DOMAIN-CONTAINING PROTEIN"/>
    <property type="match status" value="1"/>
</dbReference>
<evidence type="ECO:0000313" key="2">
    <source>
        <dbReference type="Proteomes" id="UP000317909"/>
    </source>
</evidence>
<dbReference type="KEGG" id="llh:I41_48200"/>
<dbReference type="InterPro" id="IPR006311">
    <property type="entry name" value="TAT_signal"/>
</dbReference>
<name>A0A517U4R0_9BACT</name>
<protein>
    <recommendedName>
        <fullName evidence="3">DUF1501 domain-containing protein</fullName>
    </recommendedName>
</protein>